<accession>A0ABY6NYV1</accession>
<dbReference type="GO" id="GO:0016787">
    <property type="term" value="F:hydrolase activity"/>
    <property type="evidence" value="ECO:0007669"/>
    <property type="project" value="UniProtKB-KW"/>
</dbReference>
<dbReference type="InterPro" id="IPR043968">
    <property type="entry name" value="SGNH"/>
</dbReference>
<dbReference type="EMBL" id="CP110615">
    <property type="protein sequence ID" value="UZJ24567.1"/>
    <property type="molecule type" value="Genomic_DNA"/>
</dbReference>
<feature type="domain" description="SGNH" evidence="2">
    <location>
        <begin position="28"/>
        <end position="251"/>
    </location>
</feature>
<dbReference type="RefSeq" id="WP_265382674.1">
    <property type="nucleotide sequence ID" value="NZ_CP110615.1"/>
</dbReference>
<organism evidence="3 4">
    <name type="scientific">Rhodococcus antarcticus</name>
    <dbReference type="NCBI Taxonomy" id="2987751"/>
    <lineage>
        <taxon>Bacteria</taxon>
        <taxon>Bacillati</taxon>
        <taxon>Actinomycetota</taxon>
        <taxon>Actinomycetes</taxon>
        <taxon>Mycobacteriales</taxon>
        <taxon>Nocardiaceae</taxon>
        <taxon>Rhodococcus</taxon>
    </lineage>
</organism>
<keyword evidence="3" id="KW-0378">Hydrolase</keyword>
<evidence type="ECO:0000313" key="4">
    <source>
        <dbReference type="Proteomes" id="UP001164965"/>
    </source>
</evidence>
<keyword evidence="4" id="KW-1185">Reference proteome</keyword>
<feature type="region of interest" description="Disordered" evidence="1">
    <location>
        <begin position="172"/>
        <end position="197"/>
    </location>
</feature>
<gene>
    <name evidence="3" type="ORF">RHODO2019_15790</name>
</gene>
<dbReference type="Proteomes" id="UP001164965">
    <property type="component" value="Chromosome"/>
</dbReference>
<protein>
    <submittedName>
        <fullName evidence="3">SGNH hydrolase domain-containing protein</fullName>
    </submittedName>
</protein>
<evidence type="ECO:0000256" key="1">
    <source>
        <dbReference type="SAM" id="MobiDB-lite"/>
    </source>
</evidence>
<reference evidence="3" key="1">
    <citation type="submission" date="2022-10" db="EMBL/GenBank/DDBJ databases">
        <title>Rhodococcus sp.75.</title>
        <authorList>
            <person name="Sun M."/>
        </authorList>
    </citation>
    <scope>NUCLEOTIDE SEQUENCE</scope>
    <source>
        <strain evidence="3">75</strain>
    </source>
</reference>
<name>A0ABY6NYV1_9NOCA</name>
<feature type="compositionally biased region" description="Polar residues" evidence="1">
    <location>
        <begin position="178"/>
        <end position="190"/>
    </location>
</feature>
<proteinExistence type="predicted"/>
<sequence>MPDPAVATSDLPVVNADGCIEKDVSAADDPMSACVYGAAGAARRAVLVGDSHAAQYSTPLIGAADRAAWSMQVMVRNGCPFTAIGPNDGGGPVASCSDQNLRLRDLILAERPALVVTSALSERGYARDLGWTWSSPEEMARGYQQMWQPLVDAGIPLVVVADTPLPAPASVPECVEQNGPSSDRCTTSRLDGTGDGPDPLVLAARGMEGVRVVDPTDRVCTGDTCPAVVGNVLVYRDNHLTDTYARSLTGFLAETVGIS</sequence>
<evidence type="ECO:0000313" key="3">
    <source>
        <dbReference type="EMBL" id="UZJ24567.1"/>
    </source>
</evidence>
<evidence type="ECO:0000259" key="2">
    <source>
        <dbReference type="Pfam" id="PF19040"/>
    </source>
</evidence>
<dbReference type="Pfam" id="PF19040">
    <property type="entry name" value="SGNH"/>
    <property type="match status" value="1"/>
</dbReference>